<dbReference type="InterPro" id="IPR036061">
    <property type="entry name" value="CheW-like_dom_sf"/>
</dbReference>
<evidence type="ECO:0000256" key="2">
    <source>
        <dbReference type="ARBA" id="ARBA00021483"/>
    </source>
</evidence>
<name>A0A0U5CQJ4_9BACT</name>
<dbReference type="SUPFAM" id="SSF50341">
    <property type="entry name" value="CheW-like"/>
    <property type="match status" value="1"/>
</dbReference>
<protein>
    <recommendedName>
        <fullName evidence="2">Chemotaxis protein CheW</fullName>
    </recommendedName>
</protein>
<feature type="region of interest" description="Disordered" evidence="4">
    <location>
        <begin position="1"/>
        <end position="23"/>
    </location>
</feature>
<organism evidence="6 7">
    <name type="scientific">Candidatus Protochlamydia naegleriophila</name>
    <dbReference type="NCBI Taxonomy" id="389348"/>
    <lineage>
        <taxon>Bacteria</taxon>
        <taxon>Pseudomonadati</taxon>
        <taxon>Chlamydiota</taxon>
        <taxon>Chlamydiia</taxon>
        <taxon>Parachlamydiales</taxon>
        <taxon>Parachlamydiaceae</taxon>
        <taxon>Candidatus Protochlamydia</taxon>
    </lineage>
</organism>
<sequence length="199" mass="22954">MLEKQDDLMMHRPEKERKENLLDRRPSEEYLQTLTQAIQKPLSVEQKSDTISVVVFRLAHEWLAMKTSVFKSVILRRQIHCIPHRAQKFLLGVVNVDGELQLCVALNELLGIEYSMSRSHHASHDDRMIAIAQNKELWVFPVDEVEGIHLWHVAMLENAPVNVSKSASNYLKGIMTIKNKSIGLLDEELIFYSLKRGVQ</sequence>
<dbReference type="InterPro" id="IPR002545">
    <property type="entry name" value="CheW-lke_dom"/>
</dbReference>
<evidence type="ECO:0000256" key="4">
    <source>
        <dbReference type="SAM" id="MobiDB-lite"/>
    </source>
</evidence>
<comment type="subcellular location">
    <subcellularLocation>
        <location evidence="1">Cytoplasm</location>
    </subcellularLocation>
</comment>
<evidence type="ECO:0000259" key="5">
    <source>
        <dbReference type="PROSITE" id="PS50851"/>
    </source>
</evidence>
<dbReference type="Pfam" id="PF01584">
    <property type="entry name" value="CheW"/>
    <property type="match status" value="1"/>
</dbReference>
<reference evidence="7" key="1">
    <citation type="submission" date="2015-09" db="EMBL/GenBank/DDBJ databases">
        <authorList>
            <person name="Bertelli C."/>
        </authorList>
    </citation>
    <scope>NUCLEOTIDE SEQUENCE [LARGE SCALE GENOMIC DNA]</scope>
    <source>
        <strain evidence="7">KNic</strain>
    </source>
</reference>
<dbReference type="RefSeq" id="WP_158021746.1">
    <property type="nucleotide sequence ID" value="NZ_LN879502.1"/>
</dbReference>
<keyword evidence="7" id="KW-1185">Reference proteome</keyword>
<feature type="domain" description="CheW-like" evidence="5">
    <location>
        <begin position="50"/>
        <end position="196"/>
    </location>
</feature>
<evidence type="ECO:0000313" key="6">
    <source>
        <dbReference type="EMBL" id="CUI17148.1"/>
    </source>
</evidence>
<dbReference type="GO" id="GO:0005829">
    <property type="term" value="C:cytosol"/>
    <property type="evidence" value="ECO:0007669"/>
    <property type="project" value="TreeGrafter"/>
</dbReference>
<dbReference type="InterPro" id="IPR039315">
    <property type="entry name" value="CheW"/>
</dbReference>
<dbReference type="PANTHER" id="PTHR22617:SF45">
    <property type="entry name" value="CHEMOTAXIS PROTEIN CHEW"/>
    <property type="match status" value="1"/>
</dbReference>
<dbReference type="Proteomes" id="UP000069902">
    <property type="component" value="Chromosome cPNK"/>
</dbReference>
<dbReference type="Gene3D" id="2.40.50.180">
    <property type="entry name" value="CheA-289, Domain 4"/>
    <property type="match status" value="1"/>
</dbReference>
<proteinExistence type="predicted"/>
<dbReference type="PATRIC" id="fig|389348.3.peg.1724"/>
<dbReference type="STRING" id="389348.PNK_1538"/>
<accession>A0A0U5CQJ4</accession>
<dbReference type="GO" id="GO:0006935">
    <property type="term" value="P:chemotaxis"/>
    <property type="evidence" value="ECO:0007669"/>
    <property type="project" value="InterPro"/>
</dbReference>
<evidence type="ECO:0000256" key="1">
    <source>
        <dbReference type="ARBA" id="ARBA00004496"/>
    </source>
</evidence>
<evidence type="ECO:0000313" key="7">
    <source>
        <dbReference type="Proteomes" id="UP000069902"/>
    </source>
</evidence>
<dbReference type="InParanoid" id="A0A0U5CQJ4"/>
<gene>
    <name evidence="6" type="primary">chew3</name>
    <name evidence="6" type="ORF">PNK_1538</name>
</gene>
<dbReference type="AlphaFoldDB" id="A0A0U5CQJ4"/>
<dbReference type="PROSITE" id="PS50851">
    <property type="entry name" value="CHEW"/>
    <property type="match status" value="1"/>
</dbReference>
<dbReference type="EMBL" id="LN879502">
    <property type="protein sequence ID" value="CUI17148.1"/>
    <property type="molecule type" value="Genomic_DNA"/>
</dbReference>
<dbReference type="PANTHER" id="PTHR22617">
    <property type="entry name" value="CHEMOTAXIS SENSOR HISTIDINE KINASE-RELATED"/>
    <property type="match status" value="1"/>
</dbReference>
<dbReference type="Gene3D" id="2.30.30.40">
    <property type="entry name" value="SH3 Domains"/>
    <property type="match status" value="1"/>
</dbReference>
<dbReference type="GO" id="GO:0007165">
    <property type="term" value="P:signal transduction"/>
    <property type="evidence" value="ECO:0007669"/>
    <property type="project" value="InterPro"/>
</dbReference>
<dbReference type="KEGG" id="pnl:PNK_1538"/>
<keyword evidence="3" id="KW-0963">Cytoplasm</keyword>
<evidence type="ECO:0000256" key="3">
    <source>
        <dbReference type="ARBA" id="ARBA00022490"/>
    </source>
</evidence>